<dbReference type="CDD" id="cd02808">
    <property type="entry name" value="GltS_FMN"/>
    <property type="match status" value="1"/>
</dbReference>
<dbReference type="GO" id="GO:0015930">
    <property type="term" value="F:glutamate synthase activity"/>
    <property type="evidence" value="ECO:0007669"/>
    <property type="project" value="InterPro"/>
</dbReference>
<evidence type="ECO:0000256" key="2">
    <source>
        <dbReference type="PIRNR" id="PIRNR006429"/>
    </source>
</evidence>
<evidence type="ECO:0000313" key="4">
    <source>
        <dbReference type="EMBL" id="TCL64726.1"/>
    </source>
</evidence>
<evidence type="ECO:0000256" key="1">
    <source>
        <dbReference type="ARBA" id="ARBA00009716"/>
    </source>
</evidence>
<protein>
    <submittedName>
        <fullName evidence="4">Glutamate synthase domain-containing protein 2</fullName>
    </submittedName>
</protein>
<dbReference type="InterPro" id="IPR024188">
    <property type="entry name" value="GltB"/>
</dbReference>
<dbReference type="EMBL" id="SLUN01000018">
    <property type="protein sequence ID" value="TCL64726.1"/>
    <property type="molecule type" value="Genomic_DNA"/>
</dbReference>
<dbReference type="AlphaFoldDB" id="A0A4R1RFN3"/>
<dbReference type="Gene3D" id="3.20.20.70">
    <property type="entry name" value="Aldolase class I"/>
    <property type="match status" value="1"/>
</dbReference>
<reference evidence="4 5" key="1">
    <citation type="submission" date="2019-03" db="EMBL/GenBank/DDBJ databases">
        <title>Genomic Encyclopedia of Type Strains, Phase IV (KMG-IV): sequencing the most valuable type-strain genomes for metagenomic binning, comparative biology and taxonomic classification.</title>
        <authorList>
            <person name="Goeker M."/>
        </authorList>
    </citation>
    <scope>NUCLEOTIDE SEQUENCE [LARGE SCALE GENOMIC DNA]</scope>
    <source>
        <strain evidence="4 5">LX-B</strain>
    </source>
</reference>
<evidence type="ECO:0000259" key="3">
    <source>
        <dbReference type="Pfam" id="PF01645"/>
    </source>
</evidence>
<evidence type="ECO:0000313" key="5">
    <source>
        <dbReference type="Proteomes" id="UP000295008"/>
    </source>
</evidence>
<accession>A0A4R1RFN3</accession>
<dbReference type="PIRSF" id="PIRSF006429">
    <property type="entry name" value="GOGAT_lg_2"/>
    <property type="match status" value="1"/>
</dbReference>
<dbReference type="RefSeq" id="WP_165908034.1">
    <property type="nucleotide sequence ID" value="NZ_SLUN01000018.1"/>
</dbReference>
<dbReference type="GO" id="GO:0006537">
    <property type="term" value="P:glutamate biosynthetic process"/>
    <property type="evidence" value="ECO:0007669"/>
    <property type="project" value="InterPro"/>
</dbReference>
<gene>
    <name evidence="4" type="ORF">EDC14_101824</name>
</gene>
<name>A0A4R1RFN3_HYDET</name>
<proteinExistence type="inferred from homology"/>
<dbReference type="Proteomes" id="UP000295008">
    <property type="component" value="Unassembled WGS sequence"/>
</dbReference>
<keyword evidence="5" id="KW-1185">Reference proteome</keyword>
<organism evidence="4 5">
    <name type="scientific">Hydrogenispora ethanolica</name>
    <dbReference type="NCBI Taxonomy" id="1082276"/>
    <lineage>
        <taxon>Bacteria</taxon>
        <taxon>Bacillati</taxon>
        <taxon>Bacillota</taxon>
        <taxon>Hydrogenispora</taxon>
    </lineage>
</organism>
<dbReference type="PANTHER" id="PTHR43819">
    <property type="entry name" value="ARCHAEAL-TYPE GLUTAMATE SYNTHASE [NADPH]"/>
    <property type="match status" value="1"/>
</dbReference>
<dbReference type="SUPFAM" id="SSF51395">
    <property type="entry name" value="FMN-linked oxidoreductases"/>
    <property type="match status" value="1"/>
</dbReference>
<dbReference type="InterPro" id="IPR002932">
    <property type="entry name" value="Glu_synthdom"/>
</dbReference>
<sequence length="455" mass="49945">MAVPLGVLIGLLTCAIGLVILERLCFMRQFGRLLKSFPFLTNLQILRKITWRDGLESLLRARTGEPLERPFGTNLRFCDWGQLQFNPVYLTGEPLEEEDPIETGVTLGTRARKPLHLGIPVVIGGMSYGNALSYRSKIALARATALAETATDSGNGPLLEEERENAGHYILQLPRGYWSKDPAILRQADLIEIGLGHGAWNSAPVRIKGYKVEAELAKRIGAIPGLDLLIESHLPEGRNVAELKRYIRELRRITGGVPIGVKIGATHYIERELERILAAGADLFIFDGTEGGTHGAPTILADDLGLPALPALCRAVQYLEDTGQRQTISLMVGGGLYTPGDALKCLALGADAVMIGTAACLALSHTQVVKTLPWEPPTELLFHGGKQEFKFDPQLGAEHLNKFLQSWILEMKEVARALGKRSLRELTRKDLVALDRLAAAMTGVEYFEPRPKEKQ</sequence>
<dbReference type="InterPro" id="IPR013785">
    <property type="entry name" value="Aldolase_TIM"/>
</dbReference>
<feature type="domain" description="Glutamate synthase" evidence="3">
    <location>
        <begin position="109"/>
        <end position="420"/>
    </location>
</feature>
<comment type="caution">
    <text evidence="4">The sequence shown here is derived from an EMBL/GenBank/DDBJ whole genome shotgun (WGS) entry which is preliminary data.</text>
</comment>
<dbReference type="PANTHER" id="PTHR43819:SF1">
    <property type="entry name" value="ARCHAEAL-TYPE GLUTAMATE SYNTHASE [NADPH]"/>
    <property type="match status" value="1"/>
</dbReference>
<dbReference type="Pfam" id="PF01645">
    <property type="entry name" value="Glu_synthase"/>
    <property type="match status" value="1"/>
</dbReference>
<comment type="similarity">
    <text evidence="1 2">Belongs to the glutamate synthase family.</text>
</comment>